<evidence type="ECO:0000313" key="2">
    <source>
        <dbReference type="EMBL" id="VEL25762.1"/>
    </source>
</evidence>
<organism evidence="2 3">
    <name type="scientific">Protopolystoma xenopodis</name>
    <dbReference type="NCBI Taxonomy" id="117903"/>
    <lineage>
        <taxon>Eukaryota</taxon>
        <taxon>Metazoa</taxon>
        <taxon>Spiralia</taxon>
        <taxon>Lophotrochozoa</taxon>
        <taxon>Platyhelminthes</taxon>
        <taxon>Monogenea</taxon>
        <taxon>Polyopisthocotylea</taxon>
        <taxon>Polystomatidea</taxon>
        <taxon>Polystomatidae</taxon>
        <taxon>Protopolystoma</taxon>
    </lineage>
</organism>
<dbReference type="EMBL" id="CAAALY010076075">
    <property type="protein sequence ID" value="VEL25762.1"/>
    <property type="molecule type" value="Genomic_DNA"/>
</dbReference>
<feature type="compositionally biased region" description="Basic and acidic residues" evidence="1">
    <location>
        <begin position="14"/>
        <end position="24"/>
    </location>
</feature>
<evidence type="ECO:0000256" key="1">
    <source>
        <dbReference type="SAM" id="MobiDB-lite"/>
    </source>
</evidence>
<dbReference type="Proteomes" id="UP000784294">
    <property type="component" value="Unassembled WGS sequence"/>
</dbReference>
<proteinExistence type="predicted"/>
<keyword evidence="3" id="KW-1185">Reference proteome</keyword>
<gene>
    <name evidence="2" type="ORF">PXEA_LOCUS19202</name>
</gene>
<feature type="non-terminal residue" evidence="2">
    <location>
        <position position="1"/>
    </location>
</feature>
<dbReference type="AlphaFoldDB" id="A0A3S5CJ60"/>
<comment type="caution">
    <text evidence="2">The sequence shown here is derived from an EMBL/GenBank/DDBJ whole genome shotgun (WGS) entry which is preliminary data.</text>
</comment>
<evidence type="ECO:0000313" key="3">
    <source>
        <dbReference type="Proteomes" id="UP000784294"/>
    </source>
</evidence>
<accession>A0A3S5CJ60</accession>
<reference evidence="2" key="1">
    <citation type="submission" date="2018-11" db="EMBL/GenBank/DDBJ databases">
        <authorList>
            <consortium name="Pathogen Informatics"/>
        </authorList>
    </citation>
    <scope>NUCLEOTIDE SEQUENCE</scope>
</reference>
<feature type="region of interest" description="Disordered" evidence="1">
    <location>
        <begin position="1"/>
        <end position="74"/>
    </location>
</feature>
<feature type="compositionally biased region" description="Polar residues" evidence="1">
    <location>
        <begin position="1"/>
        <end position="12"/>
    </location>
</feature>
<sequence>MSQAGTPAQVSKSEALRRYLERPNGDLPETLDALHDSGNEFLPLAQEDDLGINAPTIVRNRRHSPTIEEKKVEM</sequence>
<feature type="compositionally biased region" description="Basic and acidic residues" evidence="1">
    <location>
        <begin position="65"/>
        <end position="74"/>
    </location>
</feature>
<protein>
    <submittedName>
        <fullName evidence="2">Uncharacterized protein</fullName>
    </submittedName>
</protein>
<name>A0A3S5CJ60_9PLAT</name>